<accession>A0A074WU74</accession>
<evidence type="ECO:0000313" key="1">
    <source>
        <dbReference type="EMBL" id="KEQ73282.1"/>
    </source>
</evidence>
<dbReference type="Proteomes" id="UP000027730">
    <property type="component" value="Unassembled WGS sequence"/>
</dbReference>
<proteinExistence type="predicted"/>
<protein>
    <submittedName>
        <fullName evidence="1">Uncharacterized protein</fullName>
    </submittedName>
</protein>
<organism evidence="1 2">
    <name type="scientific">Aureobasidium namibiae CBS 147.97</name>
    <dbReference type="NCBI Taxonomy" id="1043004"/>
    <lineage>
        <taxon>Eukaryota</taxon>
        <taxon>Fungi</taxon>
        <taxon>Dikarya</taxon>
        <taxon>Ascomycota</taxon>
        <taxon>Pezizomycotina</taxon>
        <taxon>Dothideomycetes</taxon>
        <taxon>Dothideomycetidae</taxon>
        <taxon>Dothideales</taxon>
        <taxon>Saccotheciaceae</taxon>
        <taxon>Aureobasidium</taxon>
    </lineage>
</organism>
<dbReference type="AlphaFoldDB" id="A0A074WU74"/>
<gene>
    <name evidence="1" type="ORF">M436DRAFT_81669</name>
</gene>
<dbReference type="HOGENOM" id="CLU_043962_0_0_1"/>
<reference evidence="1 2" key="1">
    <citation type="journal article" date="2014" name="BMC Genomics">
        <title>Genome sequencing of four Aureobasidium pullulans varieties: biotechnological potential, stress tolerance, and description of new species.</title>
        <authorList>
            <person name="Gostin Ar C."/>
            <person name="Ohm R.A."/>
            <person name="Kogej T."/>
            <person name="Sonjak S."/>
            <person name="Turk M."/>
            <person name="Zajc J."/>
            <person name="Zalar P."/>
            <person name="Grube M."/>
            <person name="Sun H."/>
            <person name="Han J."/>
            <person name="Sharma A."/>
            <person name="Chiniquy J."/>
            <person name="Ngan C.Y."/>
            <person name="Lipzen A."/>
            <person name="Barry K."/>
            <person name="Grigoriev I.V."/>
            <person name="Gunde-Cimerman N."/>
        </authorList>
    </citation>
    <scope>NUCLEOTIDE SEQUENCE [LARGE SCALE GENOMIC DNA]</scope>
    <source>
        <strain evidence="1 2">CBS 147.97</strain>
    </source>
</reference>
<name>A0A074WU74_9PEZI</name>
<sequence length="460" mass="52422">MSSVEPERLPPLPYGIPYSPTLPRRIQDPQYAHGGQIDADWAKHGKYFGARDAPSGAGGFQIRPLNRPKKDQSLKALLKRKRNDDNDDEWDVQYRLGRPSESVPWIDLVAKWGLQVLDKAGFLNLDLGSPESLLAPQSRYLPKRPQEWRGDAVHPVFRQDMWREVDDVEYLNLKPAILLASALLDDPTTMCVFYALATPSCWEDFIDPNVGLCRRLKVPDSLTEKQQAHTRHSRIGLSRHYSTAIQNWRDKDIRSDYADFFSDILDTARTLPSHIPPNFETNLDSALLRTIVLFAAILVHEFAHAFRMAYFSNPLGVYQDEPWIGDSRFNELGHALMLHILSGIPVANFFKPPLGAPTRTKAQSDAYAPFGVFVMEKWHPWMPAGNGFLQKGIKKDFTSPTTHFPVPQRQLYDYFTEDMWTVKVPRFGLDALRFVKIPEWASHRVPGPNPVEPAEKSAVR</sequence>
<evidence type="ECO:0000313" key="2">
    <source>
        <dbReference type="Proteomes" id="UP000027730"/>
    </source>
</evidence>
<dbReference type="OrthoDB" id="10254945at2759"/>
<dbReference type="GeneID" id="25416837"/>
<keyword evidence="2" id="KW-1185">Reference proteome</keyword>
<dbReference type="EMBL" id="KL584709">
    <property type="protein sequence ID" value="KEQ73282.1"/>
    <property type="molecule type" value="Genomic_DNA"/>
</dbReference>
<dbReference type="RefSeq" id="XP_013427756.1">
    <property type="nucleotide sequence ID" value="XM_013572302.1"/>
</dbReference>